<sequence>MCVVWSQGKVEEESIQPAVGATPKHDAARPNIHTMPTGGGQAFLAFMVPRYLR</sequence>
<evidence type="ECO:0000313" key="1">
    <source>
        <dbReference type="EMBL" id="JAD58230.1"/>
    </source>
</evidence>
<protein>
    <submittedName>
        <fullName evidence="1">Uncharacterized protein</fullName>
    </submittedName>
</protein>
<proteinExistence type="predicted"/>
<dbReference type="AlphaFoldDB" id="A0A0A9BAJ5"/>
<name>A0A0A9BAJ5_ARUDO</name>
<accession>A0A0A9BAJ5</accession>
<reference evidence="1" key="1">
    <citation type="submission" date="2014-09" db="EMBL/GenBank/DDBJ databases">
        <authorList>
            <person name="Magalhaes I.L.F."/>
            <person name="Oliveira U."/>
            <person name="Santos F.R."/>
            <person name="Vidigal T.H.D.A."/>
            <person name="Brescovit A.D."/>
            <person name="Santos A.J."/>
        </authorList>
    </citation>
    <scope>NUCLEOTIDE SEQUENCE</scope>
    <source>
        <tissue evidence="1">Shoot tissue taken approximately 20 cm above the soil surface</tissue>
    </source>
</reference>
<dbReference type="EMBL" id="GBRH01239665">
    <property type="protein sequence ID" value="JAD58230.1"/>
    <property type="molecule type" value="Transcribed_RNA"/>
</dbReference>
<reference evidence="1" key="2">
    <citation type="journal article" date="2015" name="Data Brief">
        <title>Shoot transcriptome of the giant reed, Arundo donax.</title>
        <authorList>
            <person name="Barrero R.A."/>
            <person name="Guerrero F.D."/>
            <person name="Moolhuijzen P."/>
            <person name="Goolsby J.A."/>
            <person name="Tidwell J."/>
            <person name="Bellgard S.E."/>
            <person name="Bellgard M.I."/>
        </authorList>
    </citation>
    <scope>NUCLEOTIDE SEQUENCE</scope>
    <source>
        <tissue evidence="1">Shoot tissue taken approximately 20 cm above the soil surface</tissue>
    </source>
</reference>
<organism evidence="1">
    <name type="scientific">Arundo donax</name>
    <name type="common">Giant reed</name>
    <name type="synonym">Donax arundinaceus</name>
    <dbReference type="NCBI Taxonomy" id="35708"/>
    <lineage>
        <taxon>Eukaryota</taxon>
        <taxon>Viridiplantae</taxon>
        <taxon>Streptophyta</taxon>
        <taxon>Embryophyta</taxon>
        <taxon>Tracheophyta</taxon>
        <taxon>Spermatophyta</taxon>
        <taxon>Magnoliopsida</taxon>
        <taxon>Liliopsida</taxon>
        <taxon>Poales</taxon>
        <taxon>Poaceae</taxon>
        <taxon>PACMAD clade</taxon>
        <taxon>Arundinoideae</taxon>
        <taxon>Arundineae</taxon>
        <taxon>Arundo</taxon>
    </lineage>
</organism>